<gene>
    <name evidence="8" type="ORF">GGQ55_000238</name>
</gene>
<keyword evidence="9" id="KW-1185">Reference proteome</keyword>
<evidence type="ECO:0000256" key="5">
    <source>
        <dbReference type="ARBA" id="ARBA00023136"/>
    </source>
</evidence>
<feature type="domain" description="ABC3 transporter permease C-terminal" evidence="7">
    <location>
        <begin position="63"/>
        <end position="180"/>
    </location>
</feature>
<dbReference type="Pfam" id="PF02687">
    <property type="entry name" value="FtsX"/>
    <property type="match status" value="1"/>
</dbReference>
<dbReference type="EMBL" id="JACBZT010000001">
    <property type="protein sequence ID" value="NYJ03960.1"/>
    <property type="molecule type" value="Genomic_DNA"/>
</dbReference>
<sequence length="188" mass="18795">MITHGLAYGWLSTRRRVRSMVLPIVTTATGAFLLVLVLGMASGISEQAATLGHTDEIRRAVVLIAVTVLLVGVVEVAVSTTRTVAHRTRELGVLGATGVRRPPVVAALLVEPVVAAAIGAVAGAVLAVAAAAVMAVTGMAESGISVGGTALGVVLAVVVSLVAAVATSLVPTWRAASRPPIRSLTAGA</sequence>
<proteinExistence type="predicted"/>
<evidence type="ECO:0000256" key="1">
    <source>
        <dbReference type="ARBA" id="ARBA00004651"/>
    </source>
</evidence>
<feature type="transmembrane region" description="Helical" evidence="6">
    <location>
        <begin position="21"/>
        <end position="41"/>
    </location>
</feature>
<reference evidence="8 9" key="1">
    <citation type="submission" date="2020-07" db="EMBL/GenBank/DDBJ databases">
        <title>Sequencing the genomes of 1000 actinobacteria strains.</title>
        <authorList>
            <person name="Klenk H.-P."/>
        </authorList>
    </citation>
    <scope>NUCLEOTIDE SEQUENCE [LARGE SCALE GENOMIC DNA]</scope>
    <source>
        <strain evidence="8 9">DSM 104001</strain>
    </source>
</reference>
<keyword evidence="5 6" id="KW-0472">Membrane</keyword>
<evidence type="ECO:0000256" key="6">
    <source>
        <dbReference type="SAM" id="Phobius"/>
    </source>
</evidence>
<comment type="subcellular location">
    <subcellularLocation>
        <location evidence="1">Cell membrane</location>
        <topology evidence="1">Multi-pass membrane protein</topology>
    </subcellularLocation>
</comment>
<dbReference type="Proteomes" id="UP000541969">
    <property type="component" value="Unassembled WGS sequence"/>
</dbReference>
<dbReference type="InterPro" id="IPR003838">
    <property type="entry name" value="ABC3_permease_C"/>
</dbReference>
<comment type="caution">
    <text evidence="8">The sequence shown here is derived from an EMBL/GenBank/DDBJ whole genome shotgun (WGS) entry which is preliminary data.</text>
</comment>
<keyword evidence="3 6" id="KW-0812">Transmembrane</keyword>
<dbReference type="InterPro" id="IPR051125">
    <property type="entry name" value="ABC-4/HrtB_transporter"/>
</dbReference>
<evidence type="ECO:0000256" key="2">
    <source>
        <dbReference type="ARBA" id="ARBA00022475"/>
    </source>
</evidence>
<dbReference type="PANTHER" id="PTHR43738:SF3">
    <property type="entry name" value="ABC TRANSPORTER PERMEASE"/>
    <property type="match status" value="1"/>
</dbReference>
<feature type="transmembrane region" description="Helical" evidence="6">
    <location>
        <begin position="61"/>
        <end position="84"/>
    </location>
</feature>
<dbReference type="AlphaFoldDB" id="A0A853C7G3"/>
<dbReference type="PANTHER" id="PTHR43738">
    <property type="entry name" value="ABC TRANSPORTER, MEMBRANE PROTEIN"/>
    <property type="match status" value="1"/>
</dbReference>
<dbReference type="RefSeq" id="WP_179714740.1">
    <property type="nucleotide sequence ID" value="NZ_JACBZT010000001.1"/>
</dbReference>
<keyword evidence="2" id="KW-1003">Cell membrane</keyword>
<accession>A0A853C7G3</accession>
<evidence type="ECO:0000256" key="4">
    <source>
        <dbReference type="ARBA" id="ARBA00022989"/>
    </source>
</evidence>
<organism evidence="8 9">
    <name type="scientific">Petropleomorpha daqingensis</name>
    <dbReference type="NCBI Taxonomy" id="2026353"/>
    <lineage>
        <taxon>Bacteria</taxon>
        <taxon>Bacillati</taxon>
        <taxon>Actinomycetota</taxon>
        <taxon>Actinomycetes</taxon>
        <taxon>Geodermatophilales</taxon>
        <taxon>Geodermatophilaceae</taxon>
        <taxon>Petropleomorpha</taxon>
    </lineage>
</organism>
<evidence type="ECO:0000259" key="7">
    <source>
        <dbReference type="Pfam" id="PF02687"/>
    </source>
</evidence>
<evidence type="ECO:0000256" key="3">
    <source>
        <dbReference type="ARBA" id="ARBA00022692"/>
    </source>
</evidence>
<feature type="transmembrane region" description="Helical" evidence="6">
    <location>
        <begin position="104"/>
        <end position="137"/>
    </location>
</feature>
<evidence type="ECO:0000313" key="9">
    <source>
        <dbReference type="Proteomes" id="UP000541969"/>
    </source>
</evidence>
<keyword evidence="4 6" id="KW-1133">Transmembrane helix</keyword>
<name>A0A853C7G3_9ACTN</name>
<protein>
    <submittedName>
        <fullName evidence="8">ABC-type antimicrobial peptide transport system permease subunit</fullName>
    </submittedName>
</protein>
<evidence type="ECO:0000313" key="8">
    <source>
        <dbReference type="EMBL" id="NYJ03960.1"/>
    </source>
</evidence>
<feature type="transmembrane region" description="Helical" evidence="6">
    <location>
        <begin position="149"/>
        <end position="173"/>
    </location>
</feature>
<dbReference type="GO" id="GO:0005886">
    <property type="term" value="C:plasma membrane"/>
    <property type="evidence" value="ECO:0007669"/>
    <property type="project" value="UniProtKB-SubCell"/>
</dbReference>